<dbReference type="Gene3D" id="1.10.260.40">
    <property type="entry name" value="lambda repressor-like DNA-binding domains"/>
    <property type="match status" value="1"/>
</dbReference>
<evidence type="ECO:0000259" key="2">
    <source>
        <dbReference type="PROSITE" id="PS50943"/>
    </source>
</evidence>
<reference evidence="3" key="1">
    <citation type="submission" date="2021-03" db="EMBL/GenBank/DDBJ databases">
        <title>Whole genome shotgun sequence of Actinoplanes consettensis NBRC 14913.</title>
        <authorList>
            <person name="Komaki H."/>
            <person name="Tamura T."/>
        </authorList>
    </citation>
    <scope>NUCLEOTIDE SEQUENCE</scope>
    <source>
        <strain evidence="3">NBRC 14913</strain>
    </source>
</reference>
<feature type="region of interest" description="Disordered" evidence="1">
    <location>
        <begin position="1"/>
        <end position="25"/>
    </location>
</feature>
<proteinExistence type="predicted"/>
<organism evidence="3 4">
    <name type="scientific">Winogradskya consettensis</name>
    <dbReference type="NCBI Taxonomy" id="113560"/>
    <lineage>
        <taxon>Bacteria</taxon>
        <taxon>Bacillati</taxon>
        <taxon>Actinomycetota</taxon>
        <taxon>Actinomycetes</taxon>
        <taxon>Micromonosporales</taxon>
        <taxon>Micromonosporaceae</taxon>
        <taxon>Winogradskya</taxon>
    </lineage>
</organism>
<evidence type="ECO:0000313" key="3">
    <source>
        <dbReference type="EMBL" id="GIM72966.1"/>
    </source>
</evidence>
<dbReference type="PRINTS" id="PR00364">
    <property type="entry name" value="DISEASERSIST"/>
</dbReference>
<dbReference type="Gene3D" id="3.40.50.300">
    <property type="entry name" value="P-loop containing nucleotide triphosphate hydrolases"/>
    <property type="match status" value="1"/>
</dbReference>
<dbReference type="PANTHER" id="PTHR47691:SF3">
    <property type="entry name" value="HTH-TYPE TRANSCRIPTIONAL REGULATOR RV0890C-RELATED"/>
    <property type="match status" value="1"/>
</dbReference>
<dbReference type="InterPro" id="IPR010982">
    <property type="entry name" value="Lambda_DNA-bd_dom_sf"/>
</dbReference>
<name>A0A919SJQ8_9ACTN</name>
<dbReference type="GO" id="GO:0043531">
    <property type="term" value="F:ADP binding"/>
    <property type="evidence" value="ECO:0007669"/>
    <property type="project" value="InterPro"/>
</dbReference>
<dbReference type="SUPFAM" id="SSF47413">
    <property type="entry name" value="lambda repressor-like DNA-binding domains"/>
    <property type="match status" value="1"/>
</dbReference>
<dbReference type="Proteomes" id="UP000680865">
    <property type="component" value="Unassembled WGS sequence"/>
</dbReference>
<dbReference type="GO" id="GO:0003677">
    <property type="term" value="F:DNA binding"/>
    <property type="evidence" value="ECO:0007669"/>
    <property type="project" value="InterPro"/>
</dbReference>
<evidence type="ECO:0000256" key="1">
    <source>
        <dbReference type="SAM" id="MobiDB-lite"/>
    </source>
</evidence>
<dbReference type="PANTHER" id="PTHR47691">
    <property type="entry name" value="REGULATOR-RELATED"/>
    <property type="match status" value="1"/>
</dbReference>
<dbReference type="SMART" id="SM00530">
    <property type="entry name" value="HTH_XRE"/>
    <property type="match status" value="1"/>
</dbReference>
<dbReference type="RefSeq" id="WP_212998081.1">
    <property type="nucleotide sequence ID" value="NZ_BAAATW010000007.1"/>
</dbReference>
<dbReference type="CDD" id="cd00093">
    <property type="entry name" value="HTH_XRE"/>
    <property type="match status" value="1"/>
</dbReference>
<keyword evidence="4" id="KW-1185">Reference proteome</keyword>
<evidence type="ECO:0000313" key="4">
    <source>
        <dbReference type="Proteomes" id="UP000680865"/>
    </source>
</evidence>
<dbReference type="Pfam" id="PF13560">
    <property type="entry name" value="HTH_31"/>
    <property type="match status" value="1"/>
</dbReference>
<dbReference type="InterPro" id="IPR001387">
    <property type="entry name" value="Cro/C1-type_HTH"/>
</dbReference>
<dbReference type="PROSITE" id="PS50943">
    <property type="entry name" value="HTH_CROC1"/>
    <property type="match status" value="1"/>
</dbReference>
<sequence>MVLDSERGRAGRDRAGRDRADRSAEDRFAAELRHWRHTQRMTQEGLAEASGLSVRGIRSLERGQVRAPRRRTVALLAEALRLNDGDREGFLTLAIDPPPAAPAPGHHAGVLVPHELPPAINDLTGRTAELAHLAALSGAAATGGDTGPTVVVLHGLAGVGKTTLAVASGHRLRERFPDGQIYIDLSGTAPATLAATDPAPAFEQTVTLGRILRSLGVPDSRIPRSAAERTALYRTVTQGRHLLVVFDNAVSERQVRPLLPSAPGCLVLITACRPLTGLEAVERLALPMLDHEAGVRLLQIIIGPRATAEAGATAELARLCGYLPLALRIAGNRLASRPSWSVARIVGQLRDEDRRLGALTAGDQGVREAFSVSHAQLAPATALVFRHCAAIAHADFDVTRAAAAAGLSEPDTDAALEELVDAGLLLTVGRRYRFHDLVALYAAERLRREHQRGPAGALSNRGPV</sequence>
<accession>A0A919SJQ8</accession>
<dbReference type="EMBL" id="BOQP01000016">
    <property type="protein sequence ID" value="GIM72966.1"/>
    <property type="molecule type" value="Genomic_DNA"/>
</dbReference>
<dbReference type="InterPro" id="IPR027417">
    <property type="entry name" value="P-loop_NTPase"/>
</dbReference>
<dbReference type="SUPFAM" id="SSF52540">
    <property type="entry name" value="P-loop containing nucleoside triphosphate hydrolases"/>
    <property type="match status" value="1"/>
</dbReference>
<gene>
    <name evidence="3" type="ORF">Aco04nite_32960</name>
</gene>
<feature type="domain" description="HTH cro/C1-type" evidence="2">
    <location>
        <begin position="32"/>
        <end position="87"/>
    </location>
</feature>
<dbReference type="AlphaFoldDB" id="A0A919SJQ8"/>
<comment type="caution">
    <text evidence="3">The sequence shown here is derived from an EMBL/GenBank/DDBJ whole genome shotgun (WGS) entry which is preliminary data.</text>
</comment>
<protein>
    <recommendedName>
        <fullName evidence="2">HTH cro/C1-type domain-containing protein</fullName>
    </recommendedName>
</protein>